<evidence type="ECO:0000313" key="4">
    <source>
        <dbReference type="EMBL" id="MBC2603492.1"/>
    </source>
</evidence>
<dbReference type="Pfam" id="PF04041">
    <property type="entry name" value="Glyco_hydro_130"/>
    <property type="match status" value="1"/>
</dbReference>
<dbReference type="PANTHER" id="PTHR34106:SF5">
    <property type="entry name" value="GLYCOSIDASE"/>
    <property type="match status" value="1"/>
</dbReference>
<dbReference type="InterPro" id="IPR007184">
    <property type="entry name" value="Mannoside_phosphorylase"/>
</dbReference>
<dbReference type="Proteomes" id="UP000525652">
    <property type="component" value="Unassembled WGS sequence"/>
</dbReference>
<organism evidence="4 5">
    <name type="scientific">Puniceicoccus vermicola</name>
    <dbReference type="NCBI Taxonomy" id="388746"/>
    <lineage>
        <taxon>Bacteria</taxon>
        <taxon>Pseudomonadati</taxon>
        <taxon>Verrucomicrobiota</taxon>
        <taxon>Opitutia</taxon>
        <taxon>Puniceicoccales</taxon>
        <taxon>Puniceicoccaceae</taxon>
        <taxon>Puniceicoccus</taxon>
    </lineage>
</organism>
<comment type="caution">
    <text evidence="4">The sequence shown here is derived from an EMBL/GenBank/DDBJ whole genome shotgun (WGS) entry which is preliminary data.</text>
</comment>
<name>A0A7X1B0U6_9BACT</name>
<evidence type="ECO:0000256" key="1">
    <source>
        <dbReference type="ARBA" id="ARBA00022676"/>
    </source>
</evidence>
<keyword evidence="5" id="KW-1185">Reference proteome</keyword>
<evidence type="ECO:0000256" key="2">
    <source>
        <dbReference type="ARBA" id="ARBA00022679"/>
    </source>
</evidence>
<dbReference type="EMBL" id="JACHVA010000127">
    <property type="protein sequence ID" value="MBC2603492.1"/>
    <property type="molecule type" value="Genomic_DNA"/>
</dbReference>
<dbReference type="PANTHER" id="PTHR34106">
    <property type="entry name" value="GLYCOSIDASE"/>
    <property type="match status" value="1"/>
</dbReference>
<evidence type="ECO:0000256" key="3">
    <source>
        <dbReference type="ARBA" id="ARBA00024356"/>
    </source>
</evidence>
<sequence>MIQKHPSNPVLTADQVPYEASCVFNAGVAKIGDEYIMIFRNDFDYLGKAAFAGTSLGLARSADGIDWKVEPEPILTNEQAREYFKDSHEARFGLEEVRRVYDPRITVIDGEIYLCTAMDTPHGVLGAVLKTPDFRSFELLSLTTPDNRNMVLFPEKINGLYYRLERPFPIYGRGQPEAFEIWSSASPDLRYWGDTRLVLGSEEVPFSNCKIGPAAPPIRTDAGWLTTIHAVKKDTDNPLKAWGGQNWTKTYYGGLMLLDLEIPQKVIGLASEPLLVPDTSYEIDGFRGSVIFPGGMILEDNGEVKIYYGASDTFVALATAPVEELVALCKPFPA</sequence>
<accession>A0A7X1B0U6</accession>
<evidence type="ECO:0000313" key="5">
    <source>
        <dbReference type="Proteomes" id="UP000525652"/>
    </source>
</evidence>
<keyword evidence="1" id="KW-0328">Glycosyltransferase</keyword>
<dbReference type="PIRSF" id="PIRSF016202">
    <property type="entry name" value="PH1107"/>
    <property type="match status" value="1"/>
</dbReference>
<dbReference type="GO" id="GO:0016757">
    <property type="term" value="F:glycosyltransferase activity"/>
    <property type="evidence" value="ECO:0007669"/>
    <property type="project" value="UniProtKB-KW"/>
</dbReference>
<dbReference type="CDD" id="cd08993">
    <property type="entry name" value="GH130"/>
    <property type="match status" value="1"/>
</dbReference>
<reference evidence="4 5" key="1">
    <citation type="submission" date="2020-07" db="EMBL/GenBank/DDBJ databases">
        <authorList>
            <person name="Feng X."/>
        </authorList>
    </citation>
    <scope>NUCLEOTIDE SEQUENCE [LARGE SCALE GENOMIC DNA]</scope>
    <source>
        <strain evidence="4 5">JCM14086</strain>
    </source>
</reference>
<dbReference type="SUPFAM" id="SSF75005">
    <property type="entry name" value="Arabinanase/levansucrase/invertase"/>
    <property type="match status" value="1"/>
</dbReference>
<dbReference type="Gene3D" id="2.115.10.20">
    <property type="entry name" value="Glycosyl hydrolase domain, family 43"/>
    <property type="match status" value="1"/>
</dbReference>
<dbReference type="RefSeq" id="WP_185694120.1">
    <property type="nucleotide sequence ID" value="NZ_JACHVA010000127.1"/>
</dbReference>
<dbReference type="GO" id="GO:0016787">
    <property type="term" value="F:hydrolase activity"/>
    <property type="evidence" value="ECO:0007669"/>
    <property type="project" value="UniProtKB-KW"/>
</dbReference>
<dbReference type="InterPro" id="IPR023296">
    <property type="entry name" value="Glyco_hydro_beta-prop_sf"/>
</dbReference>
<keyword evidence="2" id="KW-0808">Transferase</keyword>
<protein>
    <submittedName>
        <fullName evidence="4">Glycoside hydrolase family 130 protein</fullName>
    </submittedName>
</protein>
<gene>
    <name evidence="4" type="ORF">H5P30_17050</name>
</gene>
<keyword evidence="4" id="KW-0378">Hydrolase</keyword>
<proteinExistence type="inferred from homology"/>
<comment type="similarity">
    <text evidence="3">Belongs to the glycosyl hydrolase 130 family.</text>
</comment>
<dbReference type="AlphaFoldDB" id="A0A7X1B0U6"/>